<gene>
    <name evidence="2" type="ORF">KFV11_05565</name>
</gene>
<dbReference type="AlphaFoldDB" id="A0A9Q9BUW8"/>
<reference evidence="2" key="1">
    <citation type="submission" date="2021-04" db="EMBL/GenBank/DDBJ databases">
        <title>Complete Genome Sequences of Macrococcus spp. from dog and cattle.</title>
        <authorList>
            <person name="Schwendener S."/>
            <person name="Perreten V."/>
        </authorList>
    </citation>
    <scope>NUCLEOTIDE SEQUENCE</scope>
    <source>
        <strain evidence="2">Epi0143-OL</strain>
    </source>
</reference>
<protein>
    <submittedName>
        <fullName evidence="2">DUF2621 family protein</fullName>
    </submittedName>
</protein>
<feature type="transmembrane region" description="Helical" evidence="1">
    <location>
        <begin position="34"/>
        <end position="59"/>
    </location>
</feature>
<dbReference type="Proteomes" id="UP001057381">
    <property type="component" value="Chromosome"/>
</dbReference>
<sequence>MITSFTLYISNKGRGIDTAGYFFYNEHEVNTLNAIFITLIFVWTVIFLGLLAIGGFFMFRKFLKRLPKEDGKSELDWQDYYIHKALPMWHDDSKSLLNELVTPVPELFRDVAKERIAGRISKIALDEGAERIELDHIMRGYIIATPKRDHGFMKKKLTQLGIDYTPYSSYFKYADDEKNKFSIFDHSELIAKEAQK</sequence>
<organism evidence="2 3">
    <name type="scientific">Macrococcus equipercicus</name>
    <dbReference type="NCBI Taxonomy" id="69967"/>
    <lineage>
        <taxon>Bacteria</taxon>
        <taxon>Bacillati</taxon>
        <taxon>Bacillota</taxon>
        <taxon>Bacilli</taxon>
        <taxon>Bacillales</taxon>
        <taxon>Staphylococcaceae</taxon>
        <taxon>Macrococcus</taxon>
    </lineage>
</organism>
<keyword evidence="1" id="KW-0472">Membrane</keyword>
<evidence type="ECO:0000313" key="3">
    <source>
        <dbReference type="Proteomes" id="UP001057381"/>
    </source>
</evidence>
<evidence type="ECO:0000313" key="2">
    <source>
        <dbReference type="EMBL" id="UTH12757.1"/>
    </source>
</evidence>
<proteinExistence type="predicted"/>
<evidence type="ECO:0000256" key="1">
    <source>
        <dbReference type="SAM" id="Phobius"/>
    </source>
</evidence>
<name>A0A9Q9BUW8_9STAP</name>
<accession>A0A9Q9BUW8</accession>
<dbReference type="EMBL" id="CP073809">
    <property type="protein sequence ID" value="UTH12757.1"/>
    <property type="molecule type" value="Genomic_DNA"/>
</dbReference>
<dbReference type="Pfam" id="PF11084">
    <property type="entry name" value="DUF2621"/>
    <property type="match status" value="1"/>
</dbReference>
<keyword evidence="1" id="KW-1133">Transmembrane helix</keyword>
<keyword evidence="1" id="KW-0812">Transmembrane</keyword>
<dbReference type="InterPro" id="IPR020203">
    <property type="entry name" value="YneK"/>
</dbReference>
<dbReference type="KEGG" id="mequ:KFV11_05565"/>